<gene>
    <name evidence="1" type="ORF">BGW36DRAFT_374277</name>
</gene>
<name>A0AAD4KWH3_9EURO</name>
<keyword evidence="1" id="KW-0808">Transferase</keyword>
<protein>
    <submittedName>
        <fullName evidence="1">UMTA methyltransferase family protein</fullName>
    </submittedName>
</protein>
<sequence>MPNDDKEQDRLDLTHHIWLLVLGGELYNAPLNGPRRILDLGTGTGIWALDMADKFPEAHVIGNDISPIQPQWVPPNLEFLVDDFEKDWLDKPSSFDFIHARDLSGSVTDWPRLFRQAFVRLRPGGYFEVQESAQWVWSPDGTVKDDSVTMKFVRNLDAAGKQSGRELNIYHRLSEWAKSEGFVDVTERTYIVPYTPWPKDSRLKEIGRYVSAMILDGLDAYGLRLHTQILGWSVEETQILHALVRGMVRDRSEHSYTTTTVVYARKPPLE</sequence>
<reference evidence="1" key="1">
    <citation type="submission" date="2021-12" db="EMBL/GenBank/DDBJ databases">
        <title>Convergent genome expansion in fungi linked to evolution of root-endophyte symbiosis.</title>
        <authorList>
            <consortium name="DOE Joint Genome Institute"/>
            <person name="Ke Y.-H."/>
            <person name="Bonito G."/>
            <person name="Liao H.-L."/>
            <person name="Looney B."/>
            <person name="Rojas-Flechas A."/>
            <person name="Nash J."/>
            <person name="Hameed K."/>
            <person name="Schadt C."/>
            <person name="Martin F."/>
            <person name="Crous P.W."/>
            <person name="Miettinen O."/>
            <person name="Magnuson J.K."/>
            <person name="Labbe J."/>
            <person name="Jacobson D."/>
            <person name="Doktycz M.J."/>
            <person name="Veneault-Fourrey C."/>
            <person name="Kuo A."/>
            <person name="Mondo S."/>
            <person name="Calhoun S."/>
            <person name="Riley R."/>
            <person name="Ohm R."/>
            <person name="LaButti K."/>
            <person name="Andreopoulos B."/>
            <person name="Pangilinan J."/>
            <person name="Nolan M."/>
            <person name="Tritt A."/>
            <person name="Clum A."/>
            <person name="Lipzen A."/>
            <person name="Daum C."/>
            <person name="Barry K."/>
            <person name="Grigoriev I.V."/>
            <person name="Vilgalys R."/>
        </authorList>
    </citation>
    <scope>NUCLEOTIDE SEQUENCE</scope>
    <source>
        <strain evidence="1">PMI_201</strain>
    </source>
</reference>
<evidence type="ECO:0000313" key="1">
    <source>
        <dbReference type="EMBL" id="KAH8700502.1"/>
    </source>
</evidence>
<evidence type="ECO:0000313" key="2">
    <source>
        <dbReference type="Proteomes" id="UP001201262"/>
    </source>
</evidence>
<dbReference type="GO" id="GO:0032259">
    <property type="term" value="P:methylation"/>
    <property type="evidence" value="ECO:0007669"/>
    <property type="project" value="UniProtKB-KW"/>
</dbReference>
<dbReference type="GO" id="GO:0008168">
    <property type="term" value="F:methyltransferase activity"/>
    <property type="evidence" value="ECO:0007669"/>
    <property type="project" value="UniProtKB-KW"/>
</dbReference>
<organism evidence="1 2">
    <name type="scientific">Talaromyces proteolyticus</name>
    <dbReference type="NCBI Taxonomy" id="1131652"/>
    <lineage>
        <taxon>Eukaryota</taxon>
        <taxon>Fungi</taxon>
        <taxon>Dikarya</taxon>
        <taxon>Ascomycota</taxon>
        <taxon>Pezizomycotina</taxon>
        <taxon>Eurotiomycetes</taxon>
        <taxon>Eurotiomycetidae</taxon>
        <taxon>Eurotiales</taxon>
        <taxon>Trichocomaceae</taxon>
        <taxon>Talaromyces</taxon>
        <taxon>Talaromyces sect. Bacilispori</taxon>
    </lineage>
</organism>
<dbReference type="PANTHER" id="PTHR43591:SF24">
    <property type="entry name" value="2-METHOXY-6-POLYPRENYL-1,4-BENZOQUINOL METHYLASE, MITOCHONDRIAL"/>
    <property type="match status" value="1"/>
</dbReference>
<keyword evidence="1" id="KW-0489">Methyltransferase</keyword>
<dbReference type="AlphaFoldDB" id="A0AAD4KWH3"/>
<proteinExistence type="predicted"/>
<dbReference type="Proteomes" id="UP001201262">
    <property type="component" value="Unassembled WGS sequence"/>
</dbReference>
<dbReference type="InterPro" id="IPR029063">
    <property type="entry name" value="SAM-dependent_MTases_sf"/>
</dbReference>
<dbReference type="GeneID" id="70245950"/>
<dbReference type="CDD" id="cd02440">
    <property type="entry name" value="AdoMet_MTases"/>
    <property type="match status" value="1"/>
</dbReference>
<dbReference type="RefSeq" id="XP_046074208.1">
    <property type="nucleotide sequence ID" value="XM_046215663.1"/>
</dbReference>
<comment type="caution">
    <text evidence="1">The sequence shown here is derived from an EMBL/GenBank/DDBJ whole genome shotgun (WGS) entry which is preliminary data.</text>
</comment>
<dbReference type="EMBL" id="JAJTJA010000004">
    <property type="protein sequence ID" value="KAH8700502.1"/>
    <property type="molecule type" value="Genomic_DNA"/>
</dbReference>
<dbReference type="SUPFAM" id="SSF53335">
    <property type="entry name" value="S-adenosyl-L-methionine-dependent methyltransferases"/>
    <property type="match status" value="1"/>
</dbReference>
<accession>A0AAD4KWH3</accession>
<keyword evidence="2" id="KW-1185">Reference proteome</keyword>
<dbReference type="Pfam" id="PF13489">
    <property type="entry name" value="Methyltransf_23"/>
    <property type="match status" value="1"/>
</dbReference>
<dbReference type="PANTHER" id="PTHR43591">
    <property type="entry name" value="METHYLTRANSFERASE"/>
    <property type="match status" value="1"/>
</dbReference>
<dbReference type="Gene3D" id="3.40.50.150">
    <property type="entry name" value="Vaccinia Virus protein VP39"/>
    <property type="match status" value="1"/>
</dbReference>